<proteinExistence type="inferred from homology"/>
<dbReference type="EMBL" id="CP031423">
    <property type="protein sequence ID" value="AZS35674.1"/>
    <property type="molecule type" value="Genomic_DNA"/>
</dbReference>
<sequence>MTVRPPAPGLEWAFSVDAELGPLQDHGMTRVGHRRIIPIAGGTVTGAFTGVLLPGGADWQTVRADGSIEIDGRYSACADDGALLYVTARGVRSGDPGVLQSLLDGADVDPSAYYFRTALTLECATDRSLEDAVFVASCVREADRVRYDAYRVS</sequence>
<organism evidence="2 3">
    <name type="scientific">Microbacterium lemovicicum</name>
    <dbReference type="NCBI Taxonomy" id="1072463"/>
    <lineage>
        <taxon>Bacteria</taxon>
        <taxon>Bacillati</taxon>
        <taxon>Actinomycetota</taxon>
        <taxon>Actinomycetes</taxon>
        <taxon>Micrococcales</taxon>
        <taxon>Microbacteriaceae</taxon>
        <taxon>Microbacterium</taxon>
    </lineage>
</organism>
<dbReference type="KEGG" id="mlv:CVS47_00269"/>
<dbReference type="InterPro" id="IPR020915">
    <property type="entry name" value="UPF0311"/>
</dbReference>
<dbReference type="RefSeq" id="WP_127094465.1">
    <property type="nucleotide sequence ID" value="NZ_CP031423.1"/>
</dbReference>
<evidence type="ECO:0000256" key="1">
    <source>
        <dbReference type="HAMAP-Rule" id="MF_00775"/>
    </source>
</evidence>
<accession>A0A3S9W6P2</accession>
<keyword evidence="3" id="KW-1185">Reference proteome</keyword>
<dbReference type="Pfam" id="PF11578">
    <property type="entry name" value="DUF3237"/>
    <property type="match status" value="1"/>
</dbReference>
<reference evidence="2 3" key="1">
    <citation type="submission" date="2018-08" db="EMBL/GenBank/DDBJ databases">
        <title>Microbacterium lemovicicum sp. nov., a bacterium isolated from a natural uranium-rich soil.</title>
        <authorList>
            <person name="ORTET P."/>
        </authorList>
    </citation>
    <scope>NUCLEOTIDE SEQUENCE [LARGE SCALE GENOMIC DNA]</scope>
    <source>
        <strain evidence="2 3">Viu22</strain>
    </source>
</reference>
<dbReference type="OrthoDB" id="3368702at2"/>
<dbReference type="Gene3D" id="2.40.160.20">
    <property type="match status" value="1"/>
</dbReference>
<dbReference type="PANTHER" id="PTHR37315:SF1">
    <property type="entry name" value="UPF0311 PROTEIN BLR7842"/>
    <property type="match status" value="1"/>
</dbReference>
<evidence type="ECO:0000313" key="2">
    <source>
        <dbReference type="EMBL" id="AZS35674.1"/>
    </source>
</evidence>
<evidence type="ECO:0000313" key="3">
    <source>
        <dbReference type="Proteomes" id="UP000276888"/>
    </source>
</evidence>
<dbReference type="Proteomes" id="UP000276888">
    <property type="component" value="Chromosome"/>
</dbReference>
<dbReference type="PANTHER" id="PTHR37315">
    <property type="entry name" value="UPF0311 PROTEIN BLR7842"/>
    <property type="match status" value="1"/>
</dbReference>
<dbReference type="HAMAP" id="MF_00775">
    <property type="entry name" value="UPF0311"/>
    <property type="match status" value="1"/>
</dbReference>
<protein>
    <recommendedName>
        <fullName evidence="1">UPF0311 protein CVS47_00269</fullName>
    </recommendedName>
</protein>
<name>A0A3S9W6P2_9MICO</name>
<gene>
    <name evidence="2" type="ORF">CVS47_00269</name>
</gene>
<dbReference type="AlphaFoldDB" id="A0A3S9W6P2"/>
<comment type="similarity">
    <text evidence="1">Belongs to the UPF0311 family.</text>
</comment>